<accession>A0A9P5ZVK2</accession>
<feature type="transmembrane region" description="Helical" evidence="1">
    <location>
        <begin position="96"/>
        <end position="114"/>
    </location>
</feature>
<proteinExistence type="predicted"/>
<feature type="transmembrane region" description="Helical" evidence="1">
    <location>
        <begin position="134"/>
        <end position="152"/>
    </location>
</feature>
<evidence type="ECO:0000313" key="3">
    <source>
        <dbReference type="Proteomes" id="UP000807025"/>
    </source>
</evidence>
<dbReference type="EMBL" id="MU154574">
    <property type="protein sequence ID" value="KAF9494297.1"/>
    <property type="molecule type" value="Genomic_DNA"/>
</dbReference>
<keyword evidence="3" id="KW-1185">Reference proteome</keyword>
<keyword evidence="1" id="KW-0472">Membrane</keyword>
<evidence type="ECO:0000256" key="1">
    <source>
        <dbReference type="SAM" id="Phobius"/>
    </source>
</evidence>
<name>A0A9P5ZVK2_PLEER</name>
<sequence length="177" mass="21049">MMCLATRLSPSPLRKQLHDDVDVAFIISLSGPRRPHTRLPITTSPTHFRWSLISPPLTRPHSRVHYPRTYHTIAPRLFQHITVFHVREYHYVYDKIIYNTIIAFENSAAAFLVLRIGPRVLIVVLCASKYRGLFFVFWPFLFWVCCIDRCLVIKMDKDSKRFFAYIRQHSYYMRCTQ</sequence>
<keyword evidence="1" id="KW-0812">Transmembrane</keyword>
<organism evidence="2 3">
    <name type="scientific">Pleurotus eryngii</name>
    <name type="common">Boletus of the steppes</name>
    <dbReference type="NCBI Taxonomy" id="5323"/>
    <lineage>
        <taxon>Eukaryota</taxon>
        <taxon>Fungi</taxon>
        <taxon>Dikarya</taxon>
        <taxon>Basidiomycota</taxon>
        <taxon>Agaricomycotina</taxon>
        <taxon>Agaricomycetes</taxon>
        <taxon>Agaricomycetidae</taxon>
        <taxon>Agaricales</taxon>
        <taxon>Pleurotineae</taxon>
        <taxon>Pleurotaceae</taxon>
        <taxon>Pleurotus</taxon>
    </lineage>
</organism>
<keyword evidence="1" id="KW-1133">Transmembrane helix</keyword>
<evidence type="ECO:0000313" key="2">
    <source>
        <dbReference type="EMBL" id="KAF9494297.1"/>
    </source>
</evidence>
<comment type="caution">
    <text evidence="2">The sequence shown here is derived from an EMBL/GenBank/DDBJ whole genome shotgun (WGS) entry which is preliminary data.</text>
</comment>
<reference evidence="2" key="1">
    <citation type="submission" date="2020-11" db="EMBL/GenBank/DDBJ databases">
        <authorList>
            <consortium name="DOE Joint Genome Institute"/>
            <person name="Ahrendt S."/>
            <person name="Riley R."/>
            <person name="Andreopoulos W."/>
            <person name="Labutti K."/>
            <person name="Pangilinan J."/>
            <person name="Ruiz-Duenas F.J."/>
            <person name="Barrasa J.M."/>
            <person name="Sanchez-Garcia M."/>
            <person name="Camarero S."/>
            <person name="Miyauchi S."/>
            <person name="Serrano A."/>
            <person name="Linde D."/>
            <person name="Babiker R."/>
            <person name="Drula E."/>
            <person name="Ayuso-Fernandez I."/>
            <person name="Pacheco R."/>
            <person name="Padilla G."/>
            <person name="Ferreira P."/>
            <person name="Barriuso J."/>
            <person name="Kellner H."/>
            <person name="Castanera R."/>
            <person name="Alfaro M."/>
            <person name="Ramirez L."/>
            <person name="Pisabarro A.G."/>
            <person name="Kuo A."/>
            <person name="Tritt A."/>
            <person name="Lipzen A."/>
            <person name="He G."/>
            <person name="Yan M."/>
            <person name="Ng V."/>
            <person name="Cullen D."/>
            <person name="Martin F."/>
            <person name="Rosso M.-N."/>
            <person name="Henrissat B."/>
            <person name="Hibbett D."/>
            <person name="Martinez A.T."/>
            <person name="Grigoriev I.V."/>
        </authorList>
    </citation>
    <scope>NUCLEOTIDE SEQUENCE</scope>
    <source>
        <strain evidence="2">ATCC 90797</strain>
    </source>
</reference>
<protein>
    <submittedName>
        <fullName evidence="2">Uncharacterized protein</fullName>
    </submittedName>
</protein>
<gene>
    <name evidence="2" type="ORF">BDN71DRAFT_991949</name>
</gene>
<dbReference type="AlphaFoldDB" id="A0A9P5ZVK2"/>
<dbReference type="Proteomes" id="UP000807025">
    <property type="component" value="Unassembled WGS sequence"/>
</dbReference>